<dbReference type="RefSeq" id="WP_159903645.1">
    <property type="nucleotide sequence ID" value="NZ_BAABFX010000023.1"/>
</dbReference>
<feature type="transmembrane region" description="Helical" evidence="1">
    <location>
        <begin position="15"/>
        <end position="42"/>
    </location>
</feature>
<evidence type="ECO:0000256" key="1">
    <source>
        <dbReference type="SAM" id="Phobius"/>
    </source>
</evidence>
<proteinExistence type="predicted"/>
<dbReference type="Proteomes" id="UP001500390">
    <property type="component" value="Unassembled WGS sequence"/>
</dbReference>
<keyword evidence="1" id="KW-0812">Transmembrane</keyword>
<evidence type="ECO:0000313" key="3">
    <source>
        <dbReference type="Proteomes" id="UP001500390"/>
    </source>
</evidence>
<protein>
    <submittedName>
        <fullName evidence="2">Uncharacterized protein</fullName>
    </submittedName>
</protein>
<keyword evidence="1" id="KW-0472">Membrane</keyword>
<evidence type="ECO:0000313" key="2">
    <source>
        <dbReference type="EMBL" id="GAA4394024.1"/>
    </source>
</evidence>
<name>A0ABP8JQ72_9MICO</name>
<keyword evidence="1" id="KW-1133">Transmembrane helix</keyword>
<reference evidence="3" key="1">
    <citation type="journal article" date="2019" name="Int. J. Syst. Evol. Microbiol.">
        <title>The Global Catalogue of Microorganisms (GCM) 10K type strain sequencing project: providing services to taxonomists for standard genome sequencing and annotation.</title>
        <authorList>
            <consortium name="The Broad Institute Genomics Platform"/>
            <consortium name="The Broad Institute Genome Sequencing Center for Infectious Disease"/>
            <person name="Wu L."/>
            <person name="Ma J."/>
        </authorList>
    </citation>
    <scope>NUCLEOTIDE SEQUENCE [LARGE SCALE GENOMIC DNA]</scope>
    <source>
        <strain evidence="3">JCM 17738</strain>
    </source>
</reference>
<keyword evidence="3" id="KW-1185">Reference proteome</keyword>
<comment type="caution">
    <text evidence="2">The sequence shown here is derived from an EMBL/GenBank/DDBJ whole genome shotgun (WGS) entry which is preliminary data.</text>
</comment>
<sequence>MTTFAGDGGLFVSDLLVIGLLVLLAVVLGFGLTVTFIVWRLVRGVRRWVARRRGVAAAQPRMVRKPGPARDVAKLRRELSDEVSAAELILSRAKNGRVFVADAQTLLDDLKVGAASLDANMASVQNYSDAAQQRAALEALRPQVAKLIETSYLARQTLLQTEIADRERHLTDLSDHVERQAEALKIYRDESHSLNLDDLREHPAR</sequence>
<accession>A0ABP8JQ72</accession>
<organism evidence="2 3">
    <name type="scientific">Ornithinibacter aureus</name>
    <dbReference type="NCBI Taxonomy" id="622664"/>
    <lineage>
        <taxon>Bacteria</taxon>
        <taxon>Bacillati</taxon>
        <taxon>Actinomycetota</taxon>
        <taxon>Actinomycetes</taxon>
        <taxon>Micrococcales</taxon>
        <taxon>Intrasporangiaceae</taxon>
        <taxon>Ornithinibacter</taxon>
    </lineage>
</organism>
<gene>
    <name evidence="2" type="ORF">GCM10023153_14590</name>
</gene>
<dbReference type="EMBL" id="BAABFX010000023">
    <property type="protein sequence ID" value="GAA4394024.1"/>
    <property type="molecule type" value="Genomic_DNA"/>
</dbReference>